<evidence type="ECO:0000256" key="10">
    <source>
        <dbReference type="ARBA" id="ARBA00023180"/>
    </source>
</evidence>
<dbReference type="Gene3D" id="3.80.10.10">
    <property type="entry name" value="Ribonuclease Inhibitor"/>
    <property type="match status" value="1"/>
</dbReference>
<keyword evidence="3" id="KW-1003">Cell membrane</keyword>
<evidence type="ECO:0000313" key="13">
    <source>
        <dbReference type="Proteomes" id="UP000306102"/>
    </source>
</evidence>
<keyword evidence="7 11" id="KW-1133">Transmembrane helix</keyword>
<evidence type="ECO:0000256" key="8">
    <source>
        <dbReference type="ARBA" id="ARBA00023136"/>
    </source>
</evidence>
<dbReference type="PANTHER" id="PTHR27004:SF447">
    <property type="entry name" value="RECEPTOR LIKE PROTEIN 30-LIKE"/>
    <property type="match status" value="1"/>
</dbReference>
<reference evidence="12 13" key="1">
    <citation type="journal article" date="2018" name="Proc. Natl. Acad. Sci. U.S.A.">
        <title>Draft genome sequence of Camellia sinensis var. sinensis provides insights into the evolution of the tea genome and tea quality.</title>
        <authorList>
            <person name="Wei C."/>
            <person name="Yang H."/>
            <person name="Wang S."/>
            <person name="Zhao J."/>
            <person name="Liu C."/>
            <person name="Gao L."/>
            <person name="Xia E."/>
            <person name="Lu Y."/>
            <person name="Tai Y."/>
            <person name="She G."/>
            <person name="Sun J."/>
            <person name="Cao H."/>
            <person name="Tong W."/>
            <person name="Gao Q."/>
            <person name="Li Y."/>
            <person name="Deng W."/>
            <person name="Jiang X."/>
            <person name="Wang W."/>
            <person name="Chen Q."/>
            <person name="Zhang S."/>
            <person name="Li H."/>
            <person name="Wu J."/>
            <person name="Wang P."/>
            <person name="Li P."/>
            <person name="Shi C."/>
            <person name="Zheng F."/>
            <person name="Jian J."/>
            <person name="Huang B."/>
            <person name="Shan D."/>
            <person name="Shi M."/>
            <person name="Fang C."/>
            <person name="Yue Y."/>
            <person name="Li F."/>
            <person name="Li D."/>
            <person name="Wei S."/>
            <person name="Han B."/>
            <person name="Jiang C."/>
            <person name="Yin Y."/>
            <person name="Xia T."/>
            <person name="Zhang Z."/>
            <person name="Bennetzen J.L."/>
            <person name="Zhao S."/>
            <person name="Wan X."/>
        </authorList>
    </citation>
    <scope>NUCLEOTIDE SEQUENCE [LARGE SCALE GENOMIC DNA]</scope>
    <source>
        <strain evidence="13">cv. Shuchazao</strain>
        <tissue evidence="12">Leaf</tissue>
    </source>
</reference>
<keyword evidence="13" id="KW-1185">Reference proteome</keyword>
<evidence type="ECO:0000256" key="5">
    <source>
        <dbReference type="ARBA" id="ARBA00022692"/>
    </source>
</evidence>
<organism evidence="12 13">
    <name type="scientific">Camellia sinensis var. sinensis</name>
    <name type="common">China tea</name>
    <dbReference type="NCBI Taxonomy" id="542762"/>
    <lineage>
        <taxon>Eukaryota</taxon>
        <taxon>Viridiplantae</taxon>
        <taxon>Streptophyta</taxon>
        <taxon>Embryophyta</taxon>
        <taxon>Tracheophyta</taxon>
        <taxon>Spermatophyta</taxon>
        <taxon>Magnoliopsida</taxon>
        <taxon>eudicotyledons</taxon>
        <taxon>Gunneridae</taxon>
        <taxon>Pentapetalae</taxon>
        <taxon>asterids</taxon>
        <taxon>Ericales</taxon>
        <taxon>Theaceae</taxon>
        <taxon>Camellia</taxon>
    </lineage>
</organism>
<evidence type="ECO:0008006" key="14">
    <source>
        <dbReference type="Google" id="ProtNLM"/>
    </source>
</evidence>
<evidence type="ECO:0000256" key="7">
    <source>
        <dbReference type="ARBA" id="ARBA00022989"/>
    </source>
</evidence>
<protein>
    <recommendedName>
        <fullName evidence="14">Leucine-rich repeat-containing N-terminal plant-type domain-containing protein</fullName>
    </recommendedName>
</protein>
<keyword evidence="9" id="KW-0675">Receptor</keyword>
<feature type="transmembrane region" description="Helical" evidence="11">
    <location>
        <begin position="109"/>
        <end position="130"/>
    </location>
</feature>
<dbReference type="STRING" id="542762.A0A4S4DVA8"/>
<evidence type="ECO:0000256" key="4">
    <source>
        <dbReference type="ARBA" id="ARBA00022614"/>
    </source>
</evidence>
<sequence>MTLMVESHHAWGNLTNLESLGLSQNKLAGEIPQQLVLLTFLEFLNVSNNHLTGPIPHGKQFNTFDNNSYKGNSGLCGDPLSRKCGKLEAPPPSNSEQDNDLVFPSKVDWIFICTGYVSGIVVGVVIGHTITTRFHEWFIENFGRKQHKPRREKRRGHGNRS</sequence>
<dbReference type="PANTHER" id="PTHR27004">
    <property type="entry name" value="RECEPTOR-LIKE PROTEIN 12 ISOFORM X1"/>
    <property type="match status" value="1"/>
</dbReference>
<name>A0A4S4DVA8_CAMSN</name>
<evidence type="ECO:0000256" key="2">
    <source>
        <dbReference type="ARBA" id="ARBA00009592"/>
    </source>
</evidence>
<comment type="caution">
    <text evidence="12">The sequence shown here is derived from an EMBL/GenBank/DDBJ whole genome shotgun (WGS) entry which is preliminary data.</text>
</comment>
<evidence type="ECO:0000256" key="11">
    <source>
        <dbReference type="SAM" id="Phobius"/>
    </source>
</evidence>
<dbReference type="InterPro" id="IPR032675">
    <property type="entry name" value="LRR_dom_sf"/>
</dbReference>
<dbReference type="Pfam" id="PF00560">
    <property type="entry name" value="LRR_1"/>
    <property type="match status" value="2"/>
</dbReference>
<keyword evidence="8 11" id="KW-0472">Membrane</keyword>
<evidence type="ECO:0000256" key="1">
    <source>
        <dbReference type="ARBA" id="ARBA00004251"/>
    </source>
</evidence>
<keyword evidence="6" id="KW-0677">Repeat</keyword>
<keyword evidence="4" id="KW-0433">Leucine-rich repeat</keyword>
<accession>A0A4S4DVA8</accession>
<dbReference type="EMBL" id="SDRB02010153">
    <property type="protein sequence ID" value="THG07250.1"/>
    <property type="molecule type" value="Genomic_DNA"/>
</dbReference>
<dbReference type="GO" id="GO:0005886">
    <property type="term" value="C:plasma membrane"/>
    <property type="evidence" value="ECO:0007669"/>
    <property type="project" value="UniProtKB-SubCell"/>
</dbReference>
<evidence type="ECO:0000256" key="6">
    <source>
        <dbReference type="ARBA" id="ARBA00022737"/>
    </source>
</evidence>
<dbReference type="SUPFAM" id="SSF52058">
    <property type="entry name" value="L domain-like"/>
    <property type="match status" value="1"/>
</dbReference>
<dbReference type="AlphaFoldDB" id="A0A4S4DVA8"/>
<dbReference type="Proteomes" id="UP000306102">
    <property type="component" value="Unassembled WGS sequence"/>
</dbReference>
<evidence type="ECO:0000313" key="12">
    <source>
        <dbReference type="EMBL" id="THG07250.1"/>
    </source>
</evidence>
<dbReference type="InterPro" id="IPR001611">
    <property type="entry name" value="Leu-rich_rpt"/>
</dbReference>
<comment type="subcellular location">
    <subcellularLocation>
        <location evidence="1">Cell membrane</location>
        <topology evidence="1">Single-pass type I membrane protein</topology>
    </subcellularLocation>
</comment>
<comment type="similarity">
    <text evidence="2">Belongs to the RLP family.</text>
</comment>
<keyword evidence="5 11" id="KW-0812">Transmembrane</keyword>
<gene>
    <name evidence="12" type="ORF">TEA_024606</name>
</gene>
<evidence type="ECO:0000256" key="3">
    <source>
        <dbReference type="ARBA" id="ARBA00022475"/>
    </source>
</evidence>
<evidence type="ECO:0000256" key="9">
    <source>
        <dbReference type="ARBA" id="ARBA00023170"/>
    </source>
</evidence>
<keyword evidence="10" id="KW-0325">Glycoprotein</keyword>
<proteinExistence type="inferred from homology"/>